<feature type="non-terminal residue" evidence="2">
    <location>
        <position position="628"/>
    </location>
</feature>
<dbReference type="OrthoDB" id="447173at2759"/>
<evidence type="ECO:0000313" key="3">
    <source>
        <dbReference type="Proteomes" id="UP000604046"/>
    </source>
</evidence>
<dbReference type="PANTHER" id="PTHR22878">
    <property type="entry name" value="DYNEIN HEAVY CHAIN 6, AXONEMAL-LIKE-RELATED"/>
    <property type="match status" value="1"/>
</dbReference>
<dbReference type="SUPFAM" id="SSF109604">
    <property type="entry name" value="HD-domain/PDEase-like"/>
    <property type="match status" value="1"/>
</dbReference>
<dbReference type="InterPro" id="IPR027417">
    <property type="entry name" value="P-loop_NTPase"/>
</dbReference>
<name>A0A812I7N6_9DINO</name>
<dbReference type="GO" id="GO:0045505">
    <property type="term" value="F:dynein intermediate chain binding"/>
    <property type="evidence" value="ECO:0007669"/>
    <property type="project" value="InterPro"/>
</dbReference>
<accession>A0A812I7N6</accession>
<dbReference type="GO" id="GO:0030286">
    <property type="term" value="C:dynein complex"/>
    <property type="evidence" value="ECO:0007669"/>
    <property type="project" value="InterPro"/>
</dbReference>
<dbReference type="Gene3D" id="3.40.50.300">
    <property type="entry name" value="P-loop containing nucleotide triphosphate hydrolases"/>
    <property type="match status" value="2"/>
</dbReference>
<dbReference type="InterPro" id="IPR041466">
    <property type="entry name" value="Dynein_AAA5_ext"/>
</dbReference>
<proteinExistence type="predicted"/>
<comment type="caution">
    <text evidence="2">The sequence shown here is derived from an EMBL/GenBank/DDBJ whole genome shotgun (WGS) entry which is preliminary data.</text>
</comment>
<dbReference type="Pfam" id="PF17852">
    <property type="entry name" value="Dynein_AAA_lid"/>
    <property type="match status" value="1"/>
</dbReference>
<dbReference type="EMBL" id="CAJNDS010000204">
    <property type="protein sequence ID" value="CAE7027880.1"/>
    <property type="molecule type" value="Genomic_DNA"/>
</dbReference>
<dbReference type="Gene3D" id="1.10.472.130">
    <property type="match status" value="1"/>
</dbReference>
<gene>
    <name evidence="2" type="primary">DNAH10</name>
    <name evidence="2" type="ORF">SNAT2548_LOCUS3364</name>
</gene>
<sequence length="628" mass="72143">ELYGVLDPQTRDWTDGLLSKIFREMNQPHPPDKPLRRYILYDGDVDAIWIENMNSVMDDNKLLTLTNGERIRLEKHCAMLFEVFDLQYASPATVSRCGMLYVDDKNLGPGPYYDRWQRLKQTEKLRESLEDLYEKYVPHLISFIFDGRQGDQIGSPLTGFIHRSNMGMDSVVQFTRLFDSIFDEGTTPIDLVENIYIFCLTWSLGGHLDEKGRVEFNDFINKLAQKVLPKQSLFDSYFDLEQGRWTSWEDLMEAFAPPPGIDFNKIFVPTIDTTRYSYLVKQFLSMNQPVLFIGESGTAKSVTMQNTLESYSSDASVILNINYSSRTSSLDFQRTMEDNISKRTGRIFGPEQGKKLRIFIDDLSMPKIDLYGTQQPLALLKFLMERMFMYERGGDLDKIIVQDCQFVSGMQPPGAGRNTIDPRVVSLYACIGITFPAGDTVERIYSSILKNSFLGFDNAVQEASLQLPQVTMSLHQDHLRWRFLLLQPPDGIPRHGEPQRAYHTLEHLAEMFGYFEEHNASLEDANAVSLAIFFHDVIYNPRAGSPQNEKDSADLFDEFAQEALPPGAPPGKEKGLQASKVRRWIEQTAHHKCTDSDEMDCKLFMDFDMAVLGRPWEQYEEYRGVENR</sequence>
<dbReference type="AlphaFoldDB" id="A0A812I7N6"/>
<dbReference type="SUPFAM" id="SSF52540">
    <property type="entry name" value="P-loop containing nucleoside triphosphate hydrolases"/>
    <property type="match status" value="1"/>
</dbReference>
<protein>
    <submittedName>
        <fullName evidence="2">DNAH10 protein</fullName>
    </submittedName>
</protein>
<dbReference type="PANTHER" id="PTHR22878:SF63">
    <property type="entry name" value="DYNEIN AXONEMAL HEAVY CHAIN 10"/>
    <property type="match status" value="1"/>
</dbReference>
<evidence type="ECO:0000259" key="1">
    <source>
        <dbReference type="Pfam" id="PF17852"/>
    </source>
</evidence>
<organism evidence="2 3">
    <name type="scientific">Symbiodinium natans</name>
    <dbReference type="NCBI Taxonomy" id="878477"/>
    <lineage>
        <taxon>Eukaryota</taxon>
        <taxon>Sar</taxon>
        <taxon>Alveolata</taxon>
        <taxon>Dinophyceae</taxon>
        <taxon>Suessiales</taxon>
        <taxon>Symbiodiniaceae</taxon>
        <taxon>Symbiodinium</taxon>
    </lineage>
</organism>
<dbReference type="Pfam" id="PF12775">
    <property type="entry name" value="AAA_7"/>
    <property type="match status" value="1"/>
</dbReference>
<keyword evidence="3" id="KW-1185">Reference proteome</keyword>
<reference evidence="2" key="1">
    <citation type="submission" date="2021-02" db="EMBL/GenBank/DDBJ databases">
        <authorList>
            <person name="Dougan E. K."/>
            <person name="Rhodes N."/>
            <person name="Thang M."/>
            <person name="Chan C."/>
        </authorList>
    </citation>
    <scope>NUCLEOTIDE SEQUENCE</scope>
</reference>
<dbReference type="GO" id="GO:0007018">
    <property type="term" value="P:microtubule-based movement"/>
    <property type="evidence" value="ECO:0007669"/>
    <property type="project" value="InterPro"/>
</dbReference>
<dbReference type="InterPro" id="IPR026983">
    <property type="entry name" value="DHC"/>
</dbReference>
<evidence type="ECO:0000313" key="2">
    <source>
        <dbReference type="EMBL" id="CAE7027880.1"/>
    </source>
</evidence>
<feature type="domain" description="Dynein heavy chain AAA 5 extension" evidence="1">
    <location>
        <begin position="129"/>
        <end position="250"/>
    </location>
</feature>
<dbReference type="Proteomes" id="UP000604046">
    <property type="component" value="Unassembled WGS sequence"/>
</dbReference>
<dbReference type="GO" id="GO:0051959">
    <property type="term" value="F:dynein light intermediate chain binding"/>
    <property type="evidence" value="ECO:0007669"/>
    <property type="project" value="InterPro"/>
</dbReference>